<keyword evidence="3" id="KW-0560">Oxidoreductase</keyword>
<organism evidence="7 8">
    <name type="scientific">Pseudonocardia alaniniphila</name>
    <dbReference type="NCBI Taxonomy" id="75291"/>
    <lineage>
        <taxon>Bacteria</taxon>
        <taxon>Bacillati</taxon>
        <taxon>Actinomycetota</taxon>
        <taxon>Actinomycetes</taxon>
        <taxon>Pseudonocardiales</taxon>
        <taxon>Pseudonocardiaceae</taxon>
        <taxon>Pseudonocardia</taxon>
    </lineage>
</organism>
<dbReference type="Pfam" id="PF19301">
    <property type="entry name" value="LigXa_C"/>
    <property type="match status" value="1"/>
</dbReference>
<evidence type="ECO:0000259" key="6">
    <source>
        <dbReference type="PROSITE" id="PS51296"/>
    </source>
</evidence>
<dbReference type="EMBL" id="JAKXMK010000037">
    <property type="protein sequence ID" value="MCH6170878.1"/>
    <property type="molecule type" value="Genomic_DNA"/>
</dbReference>
<evidence type="ECO:0000256" key="4">
    <source>
        <dbReference type="ARBA" id="ARBA00023004"/>
    </source>
</evidence>
<dbReference type="SUPFAM" id="SSF50022">
    <property type="entry name" value="ISP domain"/>
    <property type="match status" value="1"/>
</dbReference>
<dbReference type="PANTHER" id="PTHR21266">
    <property type="entry name" value="IRON-SULFUR DOMAIN CONTAINING PROTEIN"/>
    <property type="match status" value="1"/>
</dbReference>
<dbReference type="InterPro" id="IPR015881">
    <property type="entry name" value="ARHD_Rieske_2Fe_2S"/>
</dbReference>
<keyword evidence="5" id="KW-0411">Iron-sulfur</keyword>
<dbReference type="SUPFAM" id="SSF55961">
    <property type="entry name" value="Bet v1-like"/>
    <property type="match status" value="1"/>
</dbReference>
<evidence type="ECO:0000313" key="8">
    <source>
        <dbReference type="Proteomes" id="UP001299970"/>
    </source>
</evidence>
<dbReference type="PROSITE" id="PS00570">
    <property type="entry name" value="RING_HYDROXYL_ALPHA"/>
    <property type="match status" value="1"/>
</dbReference>
<keyword evidence="1" id="KW-0001">2Fe-2S</keyword>
<dbReference type="PROSITE" id="PS51296">
    <property type="entry name" value="RIESKE"/>
    <property type="match status" value="1"/>
</dbReference>
<dbReference type="InterPro" id="IPR036922">
    <property type="entry name" value="Rieske_2Fe-2S_sf"/>
</dbReference>
<dbReference type="RefSeq" id="WP_241041685.1">
    <property type="nucleotide sequence ID" value="NZ_BAAAJF010000017.1"/>
</dbReference>
<feature type="domain" description="Rieske" evidence="6">
    <location>
        <begin position="37"/>
        <end position="142"/>
    </location>
</feature>
<dbReference type="Pfam" id="PF00355">
    <property type="entry name" value="Rieske"/>
    <property type="match status" value="1"/>
</dbReference>
<accession>A0ABS9TR29</accession>
<dbReference type="InterPro" id="IPR045623">
    <property type="entry name" value="LigXa_C"/>
</dbReference>
<keyword evidence="4" id="KW-0408">Iron</keyword>
<dbReference type="Gene3D" id="3.90.380.10">
    <property type="entry name" value="Naphthalene 1,2-dioxygenase Alpha Subunit, Chain A, domain 1"/>
    <property type="match status" value="1"/>
</dbReference>
<keyword evidence="8" id="KW-1185">Reference proteome</keyword>
<evidence type="ECO:0000256" key="2">
    <source>
        <dbReference type="ARBA" id="ARBA00022723"/>
    </source>
</evidence>
<dbReference type="CDD" id="cd03479">
    <property type="entry name" value="Rieske_RO_Alpha_PhDO_like"/>
    <property type="match status" value="1"/>
</dbReference>
<name>A0ABS9TR29_9PSEU</name>
<dbReference type="Gene3D" id="2.102.10.10">
    <property type="entry name" value="Rieske [2Fe-2S] iron-sulphur domain"/>
    <property type="match status" value="1"/>
</dbReference>
<sequence>MNRSTAEDPMLSHADNETICRVAKGTPMGDLMREYWLPFALGSELEPDCDPLRIMLLGERFLAIRTTSGTPVLMDEVCPHRGASMWYGRNENEGIRCVYHGWKFDGTGACVDMPNEPVGSNFKDKVRLPTYPVTEAGGLIWAYIGPRHTPPPMPSFEWFDNPEGASVAWAFQRECNWLQALEGDIDTSHFGFMHVGHADPEDAPEGSFLRYTIEDRAPRYKVLDTEFGATYGAYRPAGSEDSLYWRFAHFLFPFYTMVPTGVLGTKSQLRAWVPMDDTHTMAFHSAPGARRYTAPASQKVGITEREATATEFLPNTSDWFGRFRITARVENDHLIDRALQRSGRSYTGLAGVIIEDQAITESMGPIFDRTREHLGSSDVMVIRVRRRLLAAARALAAAGTVPPAVDVPQAYQQRSGGIVLPADADWMEATAELRKTGVEHPDLDPSMAGGA</sequence>
<evidence type="ECO:0000313" key="7">
    <source>
        <dbReference type="EMBL" id="MCH6170878.1"/>
    </source>
</evidence>
<dbReference type="InterPro" id="IPR050584">
    <property type="entry name" value="Cholesterol_7-desaturase"/>
</dbReference>
<evidence type="ECO:0000256" key="1">
    <source>
        <dbReference type="ARBA" id="ARBA00022714"/>
    </source>
</evidence>
<reference evidence="7 8" key="1">
    <citation type="submission" date="2022-03" db="EMBL/GenBank/DDBJ databases">
        <title>Pseudonocardia alaer sp. nov., a novel actinomycete isolated from reed forest soil.</title>
        <authorList>
            <person name="Wang L."/>
        </authorList>
    </citation>
    <scope>NUCLEOTIDE SEQUENCE [LARGE SCALE GENOMIC DNA]</scope>
    <source>
        <strain evidence="7 8">Y-16303</strain>
    </source>
</reference>
<comment type="caution">
    <text evidence="7">The sequence shown here is derived from an EMBL/GenBank/DDBJ whole genome shotgun (WGS) entry which is preliminary data.</text>
</comment>
<proteinExistence type="predicted"/>
<gene>
    <name evidence="7" type="ORF">MMF94_34695</name>
</gene>
<protein>
    <submittedName>
        <fullName evidence="7">Rieske 2Fe-2S domain-containing protein</fullName>
    </submittedName>
</protein>
<dbReference type="PANTHER" id="PTHR21266:SF59">
    <property type="entry name" value="BLR4922 PROTEIN"/>
    <property type="match status" value="1"/>
</dbReference>
<keyword evidence="2" id="KW-0479">Metal-binding</keyword>
<dbReference type="Proteomes" id="UP001299970">
    <property type="component" value="Unassembled WGS sequence"/>
</dbReference>
<evidence type="ECO:0000256" key="5">
    <source>
        <dbReference type="ARBA" id="ARBA00023014"/>
    </source>
</evidence>
<evidence type="ECO:0000256" key="3">
    <source>
        <dbReference type="ARBA" id="ARBA00023002"/>
    </source>
</evidence>
<dbReference type="InterPro" id="IPR017941">
    <property type="entry name" value="Rieske_2Fe-2S"/>
</dbReference>